<gene>
    <name evidence="2" type="ORF">PO382_25230</name>
</gene>
<evidence type="ECO:0000313" key="3">
    <source>
        <dbReference type="Proteomes" id="UP001219389"/>
    </source>
</evidence>
<feature type="domain" description="DUF3825" evidence="1">
    <location>
        <begin position="19"/>
        <end position="244"/>
    </location>
</feature>
<dbReference type="RefSeq" id="WP_022199746.1">
    <property type="nucleotide sequence ID" value="NZ_CAXTIO010000037.1"/>
</dbReference>
<comment type="caution">
    <text evidence="2">The sequence shown here is derived from an EMBL/GenBank/DDBJ whole genome shotgun (WGS) entry which is preliminary data.</text>
</comment>
<name>A0AAW6HLK4_BACOV</name>
<reference evidence="2" key="1">
    <citation type="submission" date="2022-10" db="EMBL/GenBank/DDBJ databases">
        <title>Human gut microbiome strain richness.</title>
        <authorList>
            <person name="Chen-Liaw A."/>
        </authorList>
    </citation>
    <scope>NUCLEOTIDE SEQUENCE</scope>
    <source>
        <strain evidence="2">BSD2780120875st1_E1_BSD2780120875_150330</strain>
    </source>
</reference>
<evidence type="ECO:0000259" key="1">
    <source>
        <dbReference type="Pfam" id="PF12873"/>
    </source>
</evidence>
<evidence type="ECO:0000313" key="2">
    <source>
        <dbReference type="EMBL" id="MDC2745499.1"/>
    </source>
</evidence>
<dbReference type="InterPro" id="IPR024437">
    <property type="entry name" value="DUF3825"/>
</dbReference>
<dbReference type="Proteomes" id="UP001219389">
    <property type="component" value="Unassembled WGS sequence"/>
</dbReference>
<proteinExistence type="predicted"/>
<protein>
    <submittedName>
        <fullName evidence="2">DUF3825 domain-containing protein</fullName>
    </submittedName>
</protein>
<organism evidence="2 3">
    <name type="scientific">Bacteroides ovatus</name>
    <dbReference type="NCBI Taxonomy" id="28116"/>
    <lineage>
        <taxon>Bacteria</taxon>
        <taxon>Pseudomonadati</taxon>
        <taxon>Bacteroidota</taxon>
        <taxon>Bacteroidia</taxon>
        <taxon>Bacteroidales</taxon>
        <taxon>Bacteroidaceae</taxon>
        <taxon>Bacteroides</taxon>
    </lineage>
</organism>
<dbReference type="EMBL" id="JAQNZF010000060">
    <property type="protein sequence ID" value="MDC2745499.1"/>
    <property type="molecule type" value="Genomic_DNA"/>
</dbReference>
<dbReference type="Pfam" id="PF12873">
    <property type="entry name" value="DUF3825"/>
    <property type="match status" value="1"/>
</dbReference>
<sequence length="247" mass="29048">MKLLEYAWFKDIQTCIEELKELAMGEDWDYKKKPTGKNPILENYIKHTFIKVYEEKKVLEQNNYSVFNTGLVTDYQEEIYGLFQVNRKPGSFKWYFIGWRKSSDRDLMKFTNLPDNANYFENSSDLIYDTKLELRTNVNHIIDDNIARFPKSLQEMDRYQLGVLLQGTINDAIRRIRRNYKTAVPQYYDGRIQLLLPICLTNKAAADLALVIEKENGVYRASTCLTLDMAINNARLIAKPDDEWLKV</sequence>
<dbReference type="AlphaFoldDB" id="A0AAW6HLK4"/>
<accession>A0AAW6HLK4</accession>